<comment type="caution">
    <text evidence="3">The sequence shown here is derived from an EMBL/GenBank/DDBJ whole genome shotgun (WGS) entry which is preliminary data.</text>
</comment>
<keyword evidence="1" id="KW-0472">Membrane</keyword>
<keyword evidence="1" id="KW-0812">Transmembrane</keyword>
<dbReference type="InterPro" id="IPR054736">
    <property type="entry name" value="NCH3"/>
</dbReference>
<keyword evidence="1" id="KW-1133">Transmembrane helix</keyword>
<accession>W4LKX8</accession>
<evidence type="ECO:0000313" key="4">
    <source>
        <dbReference type="Proteomes" id="UP000019141"/>
    </source>
</evidence>
<dbReference type="EMBL" id="AZHW01000596">
    <property type="protein sequence ID" value="ETW98001.1"/>
    <property type="molecule type" value="Genomic_DNA"/>
</dbReference>
<reference evidence="3 4" key="1">
    <citation type="journal article" date="2014" name="Nature">
        <title>An environmental bacterial taxon with a large and distinct metabolic repertoire.</title>
        <authorList>
            <person name="Wilson M.C."/>
            <person name="Mori T."/>
            <person name="Ruckert C."/>
            <person name="Uria A.R."/>
            <person name="Helf M.J."/>
            <person name="Takada K."/>
            <person name="Gernert C."/>
            <person name="Steffens U.A."/>
            <person name="Heycke N."/>
            <person name="Schmitt S."/>
            <person name="Rinke C."/>
            <person name="Helfrich E.J."/>
            <person name="Brachmann A.O."/>
            <person name="Gurgui C."/>
            <person name="Wakimoto T."/>
            <person name="Kracht M."/>
            <person name="Crusemann M."/>
            <person name="Hentschel U."/>
            <person name="Abe I."/>
            <person name="Matsunaga S."/>
            <person name="Kalinowski J."/>
            <person name="Takeyama H."/>
            <person name="Piel J."/>
        </authorList>
    </citation>
    <scope>NUCLEOTIDE SEQUENCE [LARGE SCALE GENOMIC DNA]</scope>
    <source>
        <strain evidence="4">TSY1</strain>
    </source>
</reference>
<sequence length="232" mass="27215">MLLGFAVSIILFDLFLIYTRDIVTEEYIEVSELISLVEILIADIPGVMFLNIINIWSFHKSTSLYILTLLALSSIQFYTIYPFYAFYLKKIIFAIFIIFILLSLLYLYHLYILSLIVIVIGYLDELAFYVILIMFGIAFSFIIFMILRFIDLLKDFQLIRRNRKVIVKNRQQIASTLAKCRTPYFRLRYVQSLQNSNITPEGDWPAELPNFGNDKASSLLAQLEERWLGLQR</sequence>
<feature type="transmembrane region" description="Helical" evidence="1">
    <location>
        <begin position="35"/>
        <end position="58"/>
    </location>
</feature>
<organism evidence="3 4">
    <name type="scientific">Entotheonella factor</name>
    <dbReference type="NCBI Taxonomy" id="1429438"/>
    <lineage>
        <taxon>Bacteria</taxon>
        <taxon>Pseudomonadati</taxon>
        <taxon>Nitrospinota/Tectimicrobiota group</taxon>
        <taxon>Candidatus Tectimicrobiota</taxon>
        <taxon>Candidatus Entotheonellia</taxon>
        <taxon>Candidatus Entotheonellales</taxon>
        <taxon>Candidatus Entotheonellaceae</taxon>
        <taxon>Candidatus Entotheonella</taxon>
    </lineage>
</organism>
<feature type="transmembrane region" description="Helical" evidence="1">
    <location>
        <begin position="6"/>
        <end position="23"/>
    </location>
</feature>
<feature type="transmembrane region" description="Helical" evidence="1">
    <location>
        <begin position="64"/>
        <end position="84"/>
    </location>
</feature>
<keyword evidence="4" id="KW-1185">Reference proteome</keyword>
<evidence type="ECO:0000256" key="1">
    <source>
        <dbReference type="SAM" id="Phobius"/>
    </source>
</evidence>
<name>W4LKX8_ENTF1</name>
<evidence type="ECO:0000259" key="2">
    <source>
        <dbReference type="Pfam" id="PF22729"/>
    </source>
</evidence>
<feature type="domain" description="NACHT C-terminal Helical" evidence="2">
    <location>
        <begin position="159"/>
        <end position="231"/>
    </location>
</feature>
<dbReference type="HOGENOM" id="CLU_1193042_0_0_7"/>
<protein>
    <recommendedName>
        <fullName evidence="2">NACHT C-terminal Helical domain-containing protein</fullName>
    </recommendedName>
</protein>
<evidence type="ECO:0000313" key="3">
    <source>
        <dbReference type="EMBL" id="ETW98001.1"/>
    </source>
</evidence>
<proteinExistence type="predicted"/>
<dbReference type="Pfam" id="PF22729">
    <property type="entry name" value="NCH3"/>
    <property type="match status" value="1"/>
</dbReference>
<dbReference type="Proteomes" id="UP000019141">
    <property type="component" value="Unassembled WGS sequence"/>
</dbReference>
<dbReference type="AlphaFoldDB" id="W4LKX8"/>
<feature type="transmembrane region" description="Helical" evidence="1">
    <location>
        <begin position="91"/>
        <end position="120"/>
    </location>
</feature>
<gene>
    <name evidence="3" type="ORF">ETSY1_20635</name>
</gene>
<feature type="transmembrane region" description="Helical" evidence="1">
    <location>
        <begin position="126"/>
        <end position="150"/>
    </location>
</feature>